<feature type="region of interest" description="Disordered" evidence="1">
    <location>
        <begin position="1"/>
        <end position="136"/>
    </location>
</feature>
<feature type="compositionally biased region" description="Polar residues" evidence="1">
    <location>
        <begin position="55"/>
        <end position="65"/>
    </location>
</feature>
<proteinExistence type="predicted"/>
<organism evidence="2 3">
    <name type="scientific">Coilia grayii</name>
    <name type="common">Gray's grenadier anchovy</name>
    <dbReference type="NCBI Taxonomy" id="363190"/>
    <lineage>
        <taxon>Eukaryota</taxon>
        <taxon>Metazoa</taxon>
        <taxon>Chordata</taxon>
        <taxon>Craniata</taxon>
        <taxon>Vertebrata</taxon>
        <taxon>Euteleostomi</taxon>
        <taxon>Actinopterygii</taxon>
        <taxon>Neopterygii</taxon>
        <taxon>Teleostei</taxon>
        <taxon>Clupei</taxon>
        <taxon>Clupeiformes</taxon>
        <taxon>Clupeoidei</taxon>
        <taxon>Engraulidae</taxon>
        <taxon>Coilinae</taxon>
        <taxon>Coilia</taxon>
    </lineage>
</organism>
<evidence type="ECO:0000313" key="2">
    <source>
        <dbReference type="EMBL" id="KAL2082035.1"/>
    </source>
</evidence>
<protein>
    <submittedName>
        <fullName evidence="2">Uncharacterized protein</fullName>
    </submittedName>
</protein>
<gene>
    <name evidence="2" type="ORF">ACEWY4_021853</name>
</gene>
<feature type="compositionally biased region" description="Basic and acidic residues" evidence="1">
    <location>
        <begin position="284"/>
        <end position="299"/>
    </location>
</feature>
<feature type="compositionally biased region" description="Basic and acidic residues" evidence="1">
    <location>
        <begin position="116"/>
        <end position="130"/>
    </location>
</feature>
<reference evidence="2 3" key="1">
    <citation type="submission" date="2024-09" db="EMBL/GenBank/DDBJ databases">
        <title>A chromosome-level genome assembly of Gray's grenadier anchovy, Coilia grayii.</title>
        <authorList>
            <person name="Fu Z."/>
        </authorList>
    </citation>
    <scope>NUCLEOTIDE SEQUENCE [LARGE SCALE GENOMIC DNA]</scope>
    <source>
        <strain evidence="2">G4</strain>
        <tissue evidence="2">Muscle</tissue>
    </source>
</reference>
<accession>A0ABD1J6V9</accession>
<keyword evidence="3" id="KW-1185">Reference proteome</keyword>
<feature type="compositionally biased region" description="Polar residues" evidence="1">
    <location>
        <begin position="1"/>
        <end position="13"/>
    </location>
</feature>
<feature type="compositionally biased region" description="Basic residues" evidence="1">
    <location>
        <begin position="226"/>
        <end position="236"/>
    </location>
</feature>
<dbReference type="Proteomes" id="UP001591681">
    <property type="component" value="Unassembled WGS sequence"/>
</dbReference>
<feature type="region of interest" description="Disordered" evidence="1">
    <location>
        <begin position="280"/>
        <end position="299"/>
    </location>
</feature>
<name>A0ABD1J6V9_9TELE</name>
<feature type="region of interest" description="Disordered" evidence="1">
    <location>
        <begin position="328"/>
        <end position="349"/>
    </location>
</feature>
<comment type="caution">
    <text evidence="2">The sequence shown here is derived from an EMBL/GenBank/DDBJ whole genome shotgun (WGS) entry which is preliminary data.</text>
</comment>
<dbReference type="AlphaFoldDB" id="A0ABD1J6V9"/>
<feature type="compositionally biased region" description="Basic and acidic residues" evidence="1">
    <location>
        <begin position="333"/>
        <end position="343"/>
    </location>
</feature>
<sequence>MATNDSDTSQGQQKVGLKRKLTGPPRLLLGKAKATNQTGERSDARALRHQRRMDTNGTSKDSAPPTTHHDTLGEEGTPPAVAVPPESPPASGNKEVEDSHQTRLENDSPACDVGCEDERAKDQRLDDGSRKTKKKTKEGLGLRKLLPHVFMCVRWRQKKHANLEAKTENVVTAQTMECTGEDTQSTGDTITLGGTCHSAGDANTGQGTRAGAGKRRTKTFWFPSVGRHKSKGRHLSKQSQSLAKDSEMRKTTLRKRIQGFLARRKKTVFSKQFECADTQTPLPEHVEGQADSHLDDSEDLSKIHKEYSPDREGEAGCPETVTVSAEVTANSEKGSECESKDAETAEPSCKMSEDLNLKEDENKLQSCVDIHQSSRFDLKEAPGLSDRLANSTCVAELSPGFSPQIDIALAMDDVFENGQGEIQLFEDTSETAGPDHDSHVVPRHNASNMSFLTVPADSFWSQREANSPDVKPCFNTFDCSLAPEDTSLLGGESLLILTANSLVRAAIKSALCQLSREVQPPLTNSHRDTECANMKDV</sequence>
<feature type="region of interest" description="Disordered" evidence="1">
    <location>
        <begin position="226"/>
        <end position="249"/>
    </location>
</feature>
<feature type="compositionally biased region" description="Basic and acidic residues" evidence="1">
    <location>
        <begin position="94"/>
        <end position="106"/>
    </location>
</feature>
<evidence type="ECO:0000313" key="3">
    <source>
        <dbReference type="Proteomes" id="UP001591681"/>
    </source>
</evidence>
<dbReference type="EMBL" id="JBHFQA010000019">
    <property type="protein sequence ID" value="KAL2082035.1"/>
    <property type="molecule type" value="Genomic_DNA"/>
</dbReference>
<evidence type="ECO:0000256" key="1">
    <source>
        <dbReference type="SAM" id="MobiDB-lite"/>
    </source>
</evidence>